<dbReference type="InterPro" id="IPR003961">
    <property type="entry name" value="FN3_dom"/>
</dbReference>
<dbReference type="PROSITE" id="PS50853">
    <property type="entry name" value="FN3"/>
    <property type="match status" value="2"/>
</dbReference>
<evidence type="ECO:0000313" key="16">
    <source>
        <dbReference type="Proteomes" id="UP000694548"/>
    </source>
</evidence>
<evidence type="ECO:0000256" key="3">
    <source>
        <dbReference type="ARBA" id="ARBA00022692"/>
    </source>
</evidence>
<keyword evidence="7 11" id="KW-0472">Membrane</keyword>
<dbReference type="SMART" id="SM00060">
    <property type="entry name" value="FN3"/>
    <property type="match status" value="4"/>
</dbReference>
<sequence>MTLFQTTWRCMIMFLTLFIQSSSQFSADVLSLGNLTVEPPSPFLLGSNLIVYCHLNECDKNFRYTISLYVNGSKVNGSKRINCTTEKFFLPRMSQSLVVCMKKHHQLPASMVVHGEFLLAGLPPDKPTKIGCETTRSSDQITCSWARGQETYLDTVYNVSLSSENGTRITSDHIQNSNQITIHQKITNENTKYRLIIMASNHFEASQSDPFIFCMKDIVMPEIPHIVKLDFGNNSRSGVLHWNTSESSEDLRPEVKLRVKNGSWELREGPLLGDGLLQVDNLRPLTEYELQIRTCYSPTFLKSSFKTTRTSRSFCSKWSSPVREMSPGKGPTRQLRVWRVLADQEPGGLRKVLVLWKPPPPEDYRSDFLQIQVRLDDGREEICPAASRQCEVQVPTELHTLSVSAVTSFGTSPTANVELRHAGVLGPSLLDLTPTANGSSVLVYWSRTFGGELLHYVIEWMSVPAGGLQWKRLAGDLRNASIPGLTAGVRYKISLYAVTTRGVSSPTSSLFYSKEERPISGPTPVVRAHGSRRILIQWDELPVDQQRGFITNYTIYLQTLDFSSTESSVTVSVSGPGEAWLDCPEGALTLQLTASNSAGEGPRGELISSQPAAPAVALVIGIVFTFTIFMVVVLLMCWSCVRKWIKQKCVSWGPKWLVEKPPKPGHSTAIRLLEDNRGEPLLSSTYSDPPLSPILVISQEERDEVYSTIQVEESQSESGQAVTEASLSESDTRMTMVEHASYKPQICTLFPIEKEKKDAEEEMRDVSSKAGEDGHLGIFDELLEGLVPNVNMDYSGSSQGMTIGSVNGLMWPKNAETILLNSLFFKEWKNKEEAPSLNLQQDDEMTSDTNDHRSSLCLGETEVNSDYFPQVACLHAATSDTQR</sequence>
<feature type="domain" description="Fibronectin type-III" evidence="13">
    <location>
        <begin position="518"/>
        <end position="615"/>
    </location>
</feature>
<evidence type="ECO:0000256" key="4">
    <source>
        <dbReference type="ARBA" id="ARBA00022729"/>
    </source>
</evidence>
<keyword evidence="6 11" id="KW-1133">Transmembrane helix</keyword>
<feature type="compositionally biased region" description="Polar residues" evidence="10">
    <location>
        <begin position="711"/>
        <end position="729"/>
    </location>
</feature>
<name>A0A8C6NS69_NOTFU</name>
<dbReference type="PANTHER" id="PTHR48423:SF2">
    <property type="entry name" value="INTERLEUKIN-12 RECEPTOR SUBUNIT BETA-2"/>
    <property type="match status" value="1"/>
</dbReference>
<dbReference type="OrthoDB" id="9897281at2759"/>
<feature type="chain" id="PRO_5044681493" evidence="12">
    <location>
        <begin position="24"/>
        <end position="883"/>
    </location>
</feature>
<comment type="subcellular location">
    <subcellularLocation>
        <location evidence="1">Membrane</location>
        <topology evidence="1">Single-pass type I membrane protein</topology>
    </subcellularLocation>
</comment>
<keyword evidence="4 12" id="KW-0732">Signal</keyword>
<dbReference type="InterPro" id="IPR036116">
    <property type="entry name" value="FN3_sf"/>
</dbReference>
<evidence type="ECO:0000313" key="14">
    <source>
        <dbReference type="EMBL" id="KAF7203251.1"/>
    </source>
</evidence>
<evidence type="ECO:0000256" key="11">
    <source>
        <dbReference type="SAM" id="Phobius"/>
    </source>
</evidence>
<reference evidence="15" key="1">
    <citation type="submission" date="2014-08" db="EMBL/GenBank/DDBJ databases">
        <authorList>
            <person name="Senf B."/>
            <person name="Petzold A."/>
            <person name="Downie B.R."/>
            <person name="Koch P."/>
            <person name="Platzer M."/>
        </authorList>
    </citation>
    <scope>NUCLEOTIDE SEQUENCE [LARGE SCALE GENOMIC DNA]</scope>
    <source>
        <strain evidence="15">GRZ</strain>
    </source>
</reference>
<dbReference type="SUPFAM" id="SSF49265">
    <property type="entry name" value="Fibronectin type III"/>
    <property type="match status" value="3"/>
</dbReference>
<dbReference type="EMBL" id="JAAVVJ010000017">
    <property type="protein sequence ID" value="KAF7203251.1"/>
    <property type="molecule type" value="Genomic_DNA"/>
</dbReference>
<dbReference type="OMA" id="CIAWGPE"/>
<comment type="similarity">
    <text evidence="2">Belongs to the type I cytokine receptor family. Type 2 subfamily.</text>
</comment>
<dbReference type="RefSeq" id="XP_015827020.3">
    <property type="nucleotide sequence ID" value="XM_015971534.3"/>
</dbReference>
<feature type="signal peptide" evidence="12">
    <location>
        <begin position="1"/>
        <end position="23"/>
    </location>
</feature>
<feature type="domain" description="Fibronectin type-III" evidence="13">
    <location>
        <begin position="426"/>
        <end position="517"/>
    </location>
</feature>
<evidence type="ECO:0000256" key="10">
    <source>
        <dbReference type="SAM" id="MobiDB-lite"/>
    </source>
</evidence>
<evidence type="ECO:0000256" key="12">
    <source>
        <dbReference type="SAM" id="SignalP"/>
    </source>
</evidence>
<keyword evidence="8 14" id="KW-0675">Receptor</keyword>
<dbReference type="KEGG" id="nfu:107393284"/>
<evidence type="ECO:0000259" key="13">
    <source>
        <dbReference type="PROSITE" id="PS50853"/>
    </source>
</evidence>
<dbReference type="PANTHER" id="PTHR48423">
    <property type="entry name" value="INTERLEUKIN-27 RECEPTOR SUBUNIT ALPHA"/>
    <property type="match status" value="1"/>
</dbReference>
<dbReference type="InterPro" id="IPR052672">
    <property type="entry name" value="Type1_Cytokine_Rcpt_Type2"/>
</dbReference>
<evidence type="ECO:0000256" key="5">
    <source>
        <dbReference type="ARBA" id="ARBA00022737"/>
    </source>
</evidence>
<dbReference type="GeneID" id="107393284"/>
<reference evidence="15" key="3">
    <citation type="submission" date="2025-05" db="UniProtKB">
        <authorList>
            <consortium name="Ensembl"/>
        </authorList>
    </citation>
    <scope>IDENTIFICATION</scope>
</reference>
<dbReference type="Proteomes" id="UP000694548">
    <property type="component" value="Chromosome sgr17"/>
</dbReference>
<proteinExistence type="inferred from homology"/>
<dbReference type="Pfam" id="PF00041">
    <property type="entry name" value="fn3"/>
    <property type="match status" value="1"/>
</dbReference>
<evidence type="ECO:0000256" key="8">
    <source>
        <dbReference type="ARBA" id="ARBA00023170"/>
    </source>
</evidence>
<dbReference type="AlphaFoldDB" id="A0A8C6NS69"/>
<gene>
    <name evidence="15" type="primary">il23r</name>
    <name evidence="14" type="ORF">G4P62_016303</name>
</gene>
<keyword evidence="5" id="KW-0677">Repeat</keyword>
<evidence type="ECO:0000256" key="1">
    <source>
        <dbReference type="ARBA" id="ARBA00004479"/>
    </source>
</evidence>
<keyword evidence="3 11" id="KW-0812">Transmembrane</keyword>
<evidence type="ECO:0000313" key="15">
    <source>
        <dbReference type="Ensembl" id="ENSNFUP00015021515.1"/>
    </source>
</evidence>
<accession>A0A8C6NS69</accession>
<evidence type="ECO:0000256" key="6">
    <source>
        <dbReference type="ARBA" id="ARBA00022989"/>
    </source>
</evidence>
<keyword evidence="9" id="KW-0325">Glycoprotein</keyword>
<evidence type="ECO:0000256" key="2">
    <source>
        <dbReference type="ARBA" id="ARBA00008921"/>
    </source>
</evidence>
<organism evidence="15 16">
    <name type="scientific">Nothobranchius furzeri</name>
    <name type="common">Turquoise killifish</name>
    <dbReference type="NCBI Taxonomy" id="105023"/>
    <lineage>
        <taxon>Eukaryota</taxon>
        <taxon>Metazoa</taxon>
        <taxon>Chordata</taxon>
        <taxon>Craniata</taxon>
        <taxon>Vertebrata</taxon>
        <taxon>Euteleostomi</taxon>
        <taxon>Actinopterygii</taxon>
        <taxon>Neopterygii</taxon>
        <taxon>Teleostei</taxon>
        <taxon>Neoteleostei</taxon>
        <taxon>Acanthomorphata</taxon>
        <taxon>Ovalentaria</taxon>
        <taxon>Atherinomorphae</taxon>
        <taxon>Cyprinodontiformes</taxon>
        <taxon>Nothobranchiidae</taxon>
        <taxon>Nothobranchius</taxon>
    </lineage>
</organism>
<dbReference type="CDD" id="cd00063">
    <property type="entry name" value="FN3"/>
    <property type="match status" value="1"/>
</dbReference>
<dbReference type="Proteomes" id="UP000822369">
    <property type="component" value="Chromosome 17"/>
</dbReference>
<reference evidence="14" key="2">
    <citation type="submission" date="2020-03" db="EMBL/GenBank/DDBJ databases">
        <title>Intra-Species Differences in Population Size shape Life History and Genome Evolution.</title>
        <authorList>
            <person name="Willemsen D."/>
            <person name="Cui R."/>
            <person name="Valenzano D.R."/>
        </authorList>
    </citation>
    <scope>NUCLEOTIDE SEQUENCE</scope>
    <source>
        <strain evidence="14">GRZ</strain>
        <tissue evidence="14">Whole</tissue>
    </source>
</reference>
<evidence type="ECO:0000256" key="7">
    <source>
        <dbReference type="ARBA" id="ARBA00023136"/>
    </source>
</evidence>
<feature type="region of interest" description="Disordered" evidence="10">
    <location>
        <begin position="711"/>
        <end position="730"/>
    </location>
</feature>
<dbReference type="GO" id="GO:0005886">
    <property type="term" value="C:plasma membrane"/>
    <property type="evidence" value="ECO:0007669"/>
    <property type="project" value="UniProtKB-ARBA"/>
</dbReference>
<dbReference type="GeneTree" id="ENSGT00940000159829"/>
<evidence type="ECO:0000256" key="9">
    <source>
        <dbReference type="ARBA" id="ARBA00023180"/>
    </source>
</evidence>
<dbReference type="Gene3D" id="2.60.40.10">
    <property type="entry name" value="Immunoglobulins"/>
    <property type="match status" value="4"/>
</dbReference>
<dbReference type="InterPro" id="IPR013783">
    <property type="entry name" value="Ig-like_fold"/>
</dbReference>
<keyword evidence="16" id="KW-1185">Reference proteome</keyword>
<protein>
    <submittedName>
        <fullName evidence="14 15">Interleukin-12 receptor subunit beta-2-like</fullName>
    </submittedName>
</protein>
<dbReference type="Ensembl" id="ENSNFUT00015022523.1">
    <property type="protein sequence ID" value="ENSNFUP00015021515.1"/>
    <property type="gene ID" value="ENSNFUG00015010453.1"/>
</dbReference>
<feature type="transmembrane region" description="Helical" evidence="11">
    <location>
        <begin position="615"/>
        <end position="638"/>
    </location>
</feature>